<dbReference type="PANTHER" id="PTHR46577">
    <property type="entry name" value="HTH-TYPE TRANSCRIPTIONAL REGULATORY PROTEIN GABR"/>
    <property type="match status" value="1"/>
</dbReference>
<dbReference type="InterPro" id="IPR051446">
    <property type="entry name" value="HTH_trans_reg/aminotransferase"/>
</dbReference>
<dbReference type="Gene3D" id="1.10.10.10">
    <property type="entry name" value="Winged helix-like DNA-binding domain superfamily/Winged helix DNA-binding domain"/>
    <property type="match status" value="1"/>
</dbReference>
<dbReference type="Gene3D" id="3.40.640.10">
    <property type="entry name" value="Type I PLP-dependent aspartate aminotransferase-like (Major domain)"/>
    <property type="match status" value="1"/>
</dbReference>
<dbReference type="Pfam" id="PF00392">
    <property type="entry name" value="GntR"/>
    <property type="match status" value="1"/>
</dbReference>
<dbReference type="SUPFAM" id="SSF46785">
    <property type="entry name" value="Winged helix' DNA-binding domain"/>
    <property type="match status" value="1"/>
</dbReference>
<proteinExistence type="inferred from homology"/>
<gene>
    <name evidence="8" type="ORF">AAH991_26130</name>
</gene>
<dbReference type="PRINTS" id="PR00035">
    <property type="entry name" value="HTHGNTR"/>
</dbReference>
<keyword evidence="8" id="KW-0808">Transferase</keyword>
<dbReference type="InterPro" id="IPR036390">
    <property type="entry name" value="WH_DNA-bd_sf"/>
</dbReference>
<feature type="compositionally biased region" description="Basic and acidic residues" evidence="6">
    <location>
        <begin position="63"/>
        <end position="83"/>
    </location>
</feature>
<dbReference type="SMART" id="SM00345">
    <property type="entry name" value="HTH_GNTR"/>
    <property type="match status" value="1"/>
</dbReference>
<comment type="similarity">
    <text evidence="1">In the C-terminal section; belongs to the class-I pyridoxal-phosphate-dependent aminotransferase family.</text>
</comment>
<name>A0ABV0AUS9_9ACTN</name>
<evidence type="ECO:0000313" key="8">
    <source>
        <dbReference type="EMBL" id="MEN3538617.1"/>
    </source>
</evidence>
<keyword evidence="4" id="KW-0238">DNA-binding</keyword>
<comment type="caution">
    <text evidence="8">The sequence shown here is derived from an EMBL/GenBank/DDBJ whole genome shotgun (WGS) entry which is preliminary data.</text>
</comment>
<evidence type="ECO:0000256" key="6">
    <source>
        <dbReference type="SAM" id="MobiDB-lite"/>
    </source>
</evidence>
<dbReference type="GO" id="GO:0008483">
    <property type="term" value="F:transaminase activity"/>
    <property type="evidence" value="ECO:0007669"/>
    <property type="project" value="UniProtKB-KW"/>
</dbReference>
<dbReference type="RefSeq" id="WP_346228544.1">
    <property type="nucleotide sequence ID" value="NZ_JBDJAW010000024.1"/>
</dbReference>
<keyword evidence="9" id="KW-1185">Reference proteome</keyword>
<dbReference type="InterPro" id="IPR036388">
    <property type="entry name" value="WH-like_DNA-bd_sf"/>
</dbReference>
<evidence type="ECO:0000256" key="3">
    <source>
        <dbReference type="ARBA" id="ARBA00023015"/>
    </source>
</evidence>
<keyword evidence="3" id="KW-0805">Transcription regulation</keyword>
<evidence type="ECO:0000256" key="1">
    <source>
        <dbReference type="ARBA" id="ARBA00005384"/>
    </source>
</evidence>
<protein>
    <submittedName>
        <fullName evidence="8">PLP-dependent aminotransferase family protein</fullName>
    </submittedName>
</protein>
<sequence>MARQLRQAVQDGRLPPDTRLPSSRTLAELLRVSRPVVQEAYRTLEAEDLIESRRRSGTYVRRARPEKATGEPHRGKPPADRAHGTLVDLSPDQPSGEDFPVPVWRAAWRRAAHRIPDMVEGPGEEVLRRAVAAHLRAVRGLDADPGNVLITTGARQSLDLVAAVAMQPGTVAAVEDPCLPTVIRLLRQHDVVTVPVPVDAEGALVDAVPRGVGAVVVRPSHQMPLGVELSLSRRRALVELAVTRGALIVEDDRDHDFTEAIRPQSLWDLSRDRTDDVVYVGCLCRLLPDVVCTGYILARGRRLRQLAEHLSLRQSGTVAVAQRAVAEMLGSAETRARVDRLRHAYQAKRQLVVEALADHPAVERLNGTRSGSHVHVELRPGLPAGRIALTLERRGIVTPTTARYEWSGLVRPRNGFLVSHNHLSEAVLSRTLARITRCLDHTVPCPC</sequence>
<organism evidence="8 9">
    <name type="scientific">Microbispora maris</name>
    <dbReference type="NCBI Taxonomy" id="3144104"/>
    <lineage>
        <taxon>Bacteria</taxon>
        <taxon>Bacillati</taxon>
        <taxon>Actinomycetota</taxon>
        <taxon>Actinomycetes</taxon>
        <taxon>Streptosporangiales</taxon>
        <taxon>Streptosporangiaceae</taxon>
        <taxon>Microbispora</taxon>
    </lineage>
</organism>
<evidence type="ECO:0000256" key="4">
    <source>
        <dbReference type="ARBA" id="ARBA00023125"/>
    </source>
</evidence>
<dbReference type="EMBL" id="JBDJAW010000024">
    <property type="protein sequence ID" value="MEN3538617.1"/>
    <property type="molecule type" value="Genomic_DNA"/>
</dbReference>
<evidence type="ECO:0000313" key="9">
    <source>
        <dbReference type="Proteomes" id="UP001447516"/>
    </source>
</evidence>
<feature type="region of interest" description="Disordered" evidence="6">
    <location>
        <begin position="56"/>
        <end position="95"/>
    </location>
</feature>
<dbReference type="PROSITE" id="PS50949">
    <property type="entry name" value="HTH_GNTR"/>
    <property type="match status" value="1"/>
</dbReference>
<dbReference type="InterPro" id="IPR000524">
    <property type="entry name" value="Tscrpt_reg_HTH_GntR"/>
</dbReference>
<dbReference type="InterPro" id="IPR015421">
    <property type="entry name" value="PyrdxlP-dep_Trfase_major"/>
</dbReference>
<keyword evidence="8" id="KW-0032">Aminotransferase</keyword>
<dbReference type="SUPFAM" id="SSF53383">
    <property type="entry name" value="PLP-dependent transferases"/>
    <property type="match status" value="1"/>
</dbReference>
<dbReference type="Proteomes" id="UP001447516">
    <property type="component" value="Unassembled WGS sequence"/>
</dbReference>
<evidence type="ECO:0000256" key="5">
    <source>
        <dbReference type="ARBA" id="ARBA00023163"/>
    </source>
</evidence>
<feature type="domain" description="HTH gntR-type" evidence="7">
    <location>
        <begin position="1"/>
        <end position="63"/>
    </location>
</feature>
<accession>A0ABV0AUS9</accession>
<dbReference type="CDD" id="cd00609">
    <property type="entry name" value="AAT_like"/>
    <property type="match status" value="1"/>
</dbReference>
<keyword evidence="2" id="KW-0663">Pyridoxal phosphate</keyword>
<evidence type="ECO:0000256" key="2">
    <source>
        <dbReference type="ARBA" id="ARBA00022898"/>
    </source>
</evidence>
<reference evidence="8 9" key="1">
    <citation type="submission" date="2024-05" db="EMBL/GenBank/DDBJ databases">
        <title>Microbispora sp.ZYX-F-249.</title>
        <authorList>
            <person name="Xie H."/>
        </authorList>
    </citation>
    <scope>NUCLEOTIDE SEQUENCE [LARGE SCALE GENOMIC DNA]</scope>
    <source>
        <strain evidence="8 9">ZYX-F-249</strain>
    </source>
</reference>
<dbReference type="CDD" id="cd07377">
    <property type="entry name" value="WHTH_GntR"/>
    <property type="match status" value="1"/>
</dbReference>
<feature type="region of interest" description="Disordered" evidence="6">
    <location>
        <begin position="1"/>
        <end position="22"/>
    </location>
</feature>
<dbReference type="PANTHER" id="PTHR46577:SF1">
    <property type="entry name" value="HTH-TYPE TRANSCRIPTIONAL REGULATORY PROTEIN GABR"/>
    <property type="match status" value="1"/>
</dbReference>
<dbReference type="InterPro" id="IPR015424">
    <property type="entry name" value="PyrdxlP-dep_Trfase"/>
</dbReference>
<evidence type="ECO:0000259" key="7">
    <source>
        <dbReference type="PROSITE" id="PS50949"/>
    </source>
</evidence>
<keyword evidence="5" id="KW-0804">Transcription</keyword>